<gene>
    <name evidence="7" type="ORF">PPRIM_AZ9-3.1.T0350054</name>
</gene>
<evidence type="ECO:0000256" key="1">
    <source>
        <dbReference type="ARBA" id="ARBA00022679"/>
    </source>
</evidence>
<dbReference type="PROSITE" id="PS00108">
    <property type="entry name" value="PROTEIN_KINASE_ST"/>
    <property type="match status" value="1"/>
</dbReference>
<dbReference type="GO" id="GO:0000045">
    <property type="term" value="P:autophagosome assembly"/>
    <property type="evidence" value="ECO:0007669"/>
    <property type="project" value="TreeGrafter"/>
</dbReference>
<feature type="region of interest" description="Disordered" evidence="5">
    <location>
        <begin position="287"/>
        <end position="306"/>
    </location>
</feature>
<accession>A0A8S1LFY7</accession>
<dbReference type="GO" id="GO:0004674">
    <property type="term" value="F:protein serine/threonine kinase activity"/>
    <property type="evidence" value="ECO:0007669"/>
    <property type="project" value="InterPro"/>
</dbReference>
<name>A0A8S1LFY7_PARPR</name>
<dbReference type="Pfam" id="PF00069">
    <property type="entry name" value="Pkinase"/>
    <property type="match status" value="1"/>
</dbReference>
<dbReference type="GO" id="GO:0000407">
    <property type="term" value="C:phagophore assembly site"/>
    <property type="evidence" value="ECO:0007669"/>
    <property type="project" value="TreeGrafter"/>
</dbReference>
<evidence type="ECO:0000256" key="5">
    <source>
        <dbReference type="SAM" id="MobiDB-lite"/>
    </source>
</evidence>
<keyword evidence="8" id="KW-1185">Reference proteome</keyword>
<evidence type="ECO:0000256" key="2">
    <source>
        <dbReference type="ARBA" id="ARBA00022741"/>
    </source>
</evidence>
<dbReference type="EMBL" id="CAJJDM010000034">
    <property type="protein sequence ID" value="CAD8063616.1"/>
    <property type="molecule type" value="Genomic_DNA"/>
</dbReference>
<organism evidence="7 8">
    <name type="scientific">Paramecium primaurelia</name>
    <dbReference type="NCBI Taxonomy" id="5886"/>
    <lineage>
        <taxon>Eukaryota</taxon>
        <taxon>Sar</taxon>
        <taxon>Alveolata</taxon>
        <taxon>Ciliophora</taxon>
        <taxon>Intramacronucleata</taxon>
        <taxon>Oligohymenophorea</taxon>
        <taxon>Peniculida</taxon>
        <taxon>Parameciidae</taxon>
        <taxon>Paramecium</taxon>
    </lineage>
</organism>
<evidence type="ECO:0000259" key="6">
    <source>
        <dbReference type="PROSITE" id="PS50011"/>
    </source>
</evidence>
<comment type="caution">
    <text evidence="7">The sequence shown here is derived from an EMBL/GenBank/DDBJ whole genome shotgun (WGS) entry which is preliminary data.</text>
</comment>
<reference evidence="7" key="1">
    <citation type="submission" date="2021-01" db="EMBL/GenBank/DDBJ databases">
        <authorList>
            <consortium name="Genoscope - CEA"/>
            <person name="William W."/>
        </authorList>
    </citation>
    <scope>NUCLEOTIDE SEQUENCE</scope>
</reference>
<dbReference type="PROSITE" id="PS50011">
    <property type="entry name" value="PROTEIN_KINASE_DOM"/>
    <property type="match status" value="1"/>
</dbReference>
<dbReference type="GO" id="GO:0005776">
    <property type="term" value="C:autophagosome"/>
    <property type="evidence" value="ECO:0007669"/>
    <property type="project" value="TreeGrafter"/>
</dbReference>
<feature type="region of interest" description="Disordered" evidence="5">
    <location>
        <begin position="354"/>
        <end position="398"/>
    </location>
</feature>
<dbReference type="Proteomes" id="UP000688137">
    <property type="component" value="Unassembled WGS sequence"/>
</dbReference>
<evidence type="ECO:0000256" key="4">
    <source>
        <dbReference type="ARBA" id="ARBA00022840"/>
    </source>
</evidence>
<dbReference type="OMA" id="GCIKYHE"/>
<dbReference type="GO" id="GO:0010506">
    <property type="term" value="P:regulation of autophagy"/>
    <property type="evidence" value="ECO:0007669"/>
    <property type="project" value="InterPro"/>
</dbReference>
<evidence type="ECO:0000313" key="7">
    <source>
        <dbReference type="EMBL" id="CAD8063616.1"/>
    </source>
</evidence>
<protein>
    <recommendedName>
        <fullName evidence="6">Protein kinase domain-containing protein</fullName>
    </recommendedName>
</protein>
<dbReference type="PANTHER" id="PTHR24348:SF22">
    <property type="entry name" value="NON-SPECIFIC SERINE_THREONINE PROTEIN KINASE"/>
    <property type="match status" value="1"/>
</dbReference>
<keyword evidence="4" id="KW-0067">ATP-binding</keyword>
<dbReference type="GO" id="GO:0016020">
    <property type="term" value="C:membrane"/>
    <property type="evidence" value="ECO:0007669"/>
    <property type="project" value="TreeGrafter"/>
</dbReference>
<evidence type="ECO:0000256" key="3">
    <source>
        <dbReference type="ARBA" id="ARBA00022777"/>
    </source>
</evidence>
<keyword evidence="1" id="KW-0808">Transferase</keyword>
<dbReference type="InterPro" id="IPR008271">
    <property type="entry name" value="Ser/Thr_kinase_AS"/>
</dbReference>
<dbReference type="AlphaFoldDB" id="A0A8S1LFY7"/>
<dbReference type="InterPro" id="IPR045269">
    <property type="entry name" value="Atg1-like"/>
</dbReference>
<dbReference type="SMART" id="SM00220">
    <property type="entry name" value="S_TKc"/>
    <property type="match status" value="1"/>
</dbReference>
<dbReference type="GO" id="GO:0005829">
    <property type="term" value="C:cytosol"/>
    <property type="evidence" value="ECO:0007669"/>
    <property type="project" value="TreeGrafter"/>
</dbReference>
<feature type="compositionally biased region" description="Polar residues" evidence="5">
    <location>
        <begin position="294"/>
        <end position="305"/>
    </location>
</feature>
<feature type="compositionally biased region" description="Polar residues" evidence="5">
    <location>
        <begin position="378"/>
        <end position="398"/>
    </location>
</feature>
<dbReference type="GO" id="GO:0005524">
    <property type="term" value="F:ATP binding"/>
    <property type="evidence" value="ECO:0007669"/>
    <property type="project" value="UniProtKB-KW"/>
</dbReference>
<proteinExistence type="predicted"/>
<sequence>MQYSNSEIYGDYCVYFTELLGSGSYGKVYGAKQISTNQMICVKIIRITNENEKLLEREIIILKKLIEFENPHLIKIYDISKQNNQLLIFMERCQQTLGDYITKNKQQKQLLSLFEIIDIAKQIINGYRDLYSHNIIHRDLKPENLLIGTDNKIKICDFGFGKILNFDNQFFLQTIIGTPLYVSPQALMTGQYSSKTDVYSFGLLIYYLIFQESYYKVQTLDQLFQKIIVLDKEFSIGEFKNQGNEQDSILLNYILHGCIKYHEKDRFDWEQLFQIFDQITILKPRPQSKRVIDQRQNSNSQSKLRNIQQDEQLQQIPQDQQNKINQNLNQKPPLKQNPENGNQFRISNYKQSFEYQSSRERQNKSQENNQTKTRDTSNDNINLRISQTPERTNNSRQINYSTQCRSRKYRINSSKEKDNKTNNNGYIIKLQQQKQLIKQNEFEKDYLLNKEENKIELNYNNNQQQYVKAYQIKQNNQSQQKLIKSPSFNQNIQKLQNNYFKQHLCNQDNDVIQFLKEDTTQQQNYETKIIMLQQILKGIFAKVQLAENLSSSSSNLIQILDYRLSLFRFLIINYQQSFLENINSIYNNDKNLLLYPLQNQLIEFIDPINLILDERIKKKMSNLTSILQKLQLKNQMALKYINNILKEKEKYNVEDIVTLIETNEIKYNYGSILESYENHYNKFLEQHQYDLSQIKSGDLLKFLGYSTKFILSESLYSIEKLKSINIEEIHNLSDNSLILEKFIKENCKKNLKF</sequence>
<evidence type="ECO:0000313" key="8">
    <source>
        <dbReference type="Proteomes" id="UP000688137"/>
    </source>
</evidence>
<feature type="domain" description="Protein kinase" evidence="6">
    <location>
        <begin position="14"/>
        <end position="281"/>
    </location>
</feature>
<dbReference type="PANTHER" id="PTHR24348">
    <property type="entry name" value="SERINE/THREONINE-PROTEIN KINASE UNC-51-RELATED"/>
    <property type="match status" value="1"/>
</dbReference>
<keyword evidence="3" id="KW-0418">Kinase</keyword>
<dbReference type="InterPro" id="IPR000719">
    <property type="entry name" value="Prot_kinase_dom"/>
</dbReference>
<dbReference type="CDD" id="cd00180">
    <property type="entry name" value="PKc"/>
    <property type="match status" value="1"/>
</dbReference>
<keyword evidence="2" id="KW-0547">Nucleotide-binding</keyword>